<evidence type="ECO:0000256" key="18">
    <source>
        <dbReference type="SAM" id="MobiDB-lite"/>
    </source>
</evidence>
<evidence type="ECO:0000313" key="20">
    <source>
        <dbReference type="EMBL" id="POS85379.1"/>
    </source>
</evidence>
<dbReference type="Gene3D" id="2.40.50.140">
    <property type="entry name" value="Nucleic acid-binding proteins"/>
    <property type="match status" value="1"/>
</dbReference>
<dbReference type="Pfam" id="PF07994">
    <property type="entry name" value="NAD_binding_5"/>
    <property type="match status" value="1"/>
</dbReference>
<name>A0A2S4PTL1_9PEZI</name>
<reference evidence="20 21" key="1">
    <citation type="submission" date="2017-10" db="EMBL/GenBank/DDBJ databases">
        <title>Development of genomic resources for the powdery mildew, Erysiphe pulchra.</title>
        <authorList>
            <person name="Wadl P.A."/>
            <person name="Mack B.M."/>
            <person name="Moore G."/>
            <person name="Beltz S.B."/>
        </authorList>
    </citation>
    <scope>NUCLEOTIDE SEQUENCE [LARGE SCALE GENOMIC DNA]</scope>
    <source>
        <strain evidence="20">Cflorida</strain>
    </source>
</reference>
<feature type="non-terminal residue" evidence="20">
    <location>
        <position position="1014"/>
    </location>
</feature>
<comment type="catalytic activity">
    <reaction evidence="1">
        <text>D-glucose 6-phosphate = 1D-myo-inositol 3-phosphate</text>
        <dbReference type="Rhea" id="RHEA:10716"/>
        <dbReference type="ChEBI" id="CHEBI:58401"/>
        <dbReference type="ChEBI" id="CHEBI:61548"/>
        <dbReference type="EC" id="5.5.1.4"/>
    </reaction>
</comment>
<dbReference type="SUPFAM" id="SSF51735">
    <property type="entry name" value="NAD(P)-binding Rossmann-fold domains"/>
    <property type="match status" value="1"/>
</dbReference>
<dbReference type="PANTHER" id="PTHR11510">
    <property type="entry name" value="MYO-INOSITOL-1 PHOSPHATE SYNTHASE"/>
    <property type="match status" value="1"/>
</dbReference>
<dbReference type="OrthoDB" id="2887at2759"/>
<dbReference type="GO" id="GO:0006021">
    <property type="term" value="P:inositol biosynthetic process"/>
    <property type="evidence" value="ECO:0007669"/>
    <property type="project" value="UniProtKB-UniPathway"/>
</dbReference>
<dbReference type="SUPFAM" id="SSF55347">
    <property type="entry name" value="Glyceraldehyde-3-phosphate dehydrogenase-like, C-terminal domain"/>
    <property type="match status" value="1"/>
</dbReference>
<keyword evidence="8" id="KW-0963">Cytoplasm</keyword>
<evidence type="ECO:0000256" key="1">
    <source>
        <dbReference type="ARBA" id="ARBA00000113"/>
    </source>
</evidence>
<sequence length="1014" mass="113804">MAPHSEEANVSNRDHESITSNKNDLFVVNSPNVTYSDEEIRSKYTYRTTLVDQTREGMLVATPKETKYEFKVNRKIPRTGMMLVGLGGNNGTTVTAGIIANRRGLTWETREGPRSANYYGSLVMASTIKLGIDIKTSKDVNIPIQKILPMVHPNDLVIGGWDISSMNLAQAMDRASVLEPSLKSAVREEMAKMVPLPSIYYPDFIAANQEDRADNCLEGSKACNEHVEQIRKDIRDFKFKHSLDKIIVQWTANTERFAEIISGVNDTAQNLLKAIENGHQEVSPSTVFAVASILEGVPFINGSPQNTFVPGVIQLAEKHKAYIGGDDFKSGQTKMKSALVDFLINAGIKLTSIASYNHLGNNDGKNLSSQRQFRSKEISKSNVVDDMVEANNILYKENEHPDHTVVIKYMPAVGDNKRALDEYYAEIFLGGHQTISIFNVCEDSLLASPLIIDLVLIAELMTRIQWKAITNDGISTEEFQNFHSVLSILSYMLKAPMTPPGKPVVNALAKQRSALLNEKVQLSIKSFYKQEIQLEQQIPSRTLATKAGDGFTEVELVNSLDPLSRRWDPDREYQKLAICHINTGPKHVSFMGRIVNMKSYFGTSTEQPKASGWHQMIIKDDTGAIFVKLYFATTPFPLQLGLLLTLWTAFVSETLPGNMQEQQQQQLLVRTNTINVNMFPGRVASDHILIHHKTSSSLMMNLCRRPLEYQVTRELSKLVPLDSYLKNGHDVNGIKILVVVKNIGPSRKVKRKDGSGKENEVADVGLMDNTAECCITLWNDIISSAHTWRPNDTVLFITNPGYRSPQSTASHSRGGLQILQHTMIEVDPNVKNAHWLRQWAKRRARQEAMIWEPTEDDWRFETSLCGTIRKFFTLAELDNWTRSDWNKSFTGYVNVIIRSMNICRLHLRSKLMAGQCCGNLLYSNSCVSECATCGKSTSLLPNASIVGQLLDETGCIDGNSLLWSPKAWENLFGRPPEAIAAWSTGDCDLFEQRLCFLRVHLHVGWREAHVSLYK</sequence>
<dbReference type="FunFam" id="3.40.50.720:FF:000334">
    <property type="entry name" value="Inositol-3-phosphate synthase"/>
    <property type="match status" value="1"/>
</dbReference>
<comment type="cofactor">
    <cofactor evidence="2">
        <name>NAD(+)</name>
        <dbReference type="ChEBI" id="CHEBI:57540"/>
    </cofactor>
</comment>
<evidence type="ECO:0000256" key="2">
    <source>
        <dbReference type="ARBA" id="ARBA00001911"/>
    </source>
</evidence>
<evidence type="ECO:0000256" key="14">
    <source>
        <dbReference type="ARBA" id="ARBA00023235"/>
    </source>
</evidence>
<evidence type="ECO:0000256" key="4">
    <source>
        <dbReference type="ARBA" id="ARBA00005117"/>
    </source>
</evidence>
<protein>
    <recommendedName>
        <fullName evidence="17">Inositol-3-phosphate synthase</fullName>
        <ecNumber evidence="7">5.5.1.4</ecNumber>
    </recommendedName>
    <alternativeName>
        <fullName evidence="16">Myo-inositol 1-phosphate synthase</fullName>
    </alternativeName>
</protein>
<evidence type="ECO:0000259" key="19">
    <source>
        <dbReference type="Pfam" id="PF01658"/>
    </source>
</evidence>
<dbReference type="EMBL" id="PEDP01000626">
    <property type="protein sequence ID" value="POS85379.1"/>
    <property type="molecule type" value="Genomic_DNA"/>
</dbReference>
<feature type="region of interest" description="Disordered" evidence="18">
    <location>
        <begin position="1"/>
        <end position="23"/>
    </location>
</feature>
<dbReference type="Proteomes" id="UP000237438">
    <property type="component" value="Unassembled WGS sequence"/>
</dbReference>
<evidence type="ECO:0000256" key="16">
    <source>
        <dbReference type="ARBA" id="ARBA00032949"/>
    </source>
</evidence>
<evidence type="ECO:0000256" key="5">
    <source>
        <dbReference type="ARBA" id="ARBA00010813"/>
    </source>
</evidence>
<evidence type="ECO:0000256" key="10">
    <source>
        <dbReference type="ARBA" id="ARBA00022550"/>
    </source>
</evidence>
<evidence type="ECO:0000256" key="6">
    <source>
        <dbReference type="ARBA" id="ARBA00011881"/>
    </source>
</evidence>
<dbReference type="AlphaFoldDB" id="A0A2S4PTL1"/>
<dbReference type="InterPro" id="IPR013021">
    <property type="entry name" value="Myo-inos-1-P_Synthase_GAPDH"/>
</dbReference>
<evidence type="ECO:0000256" key="11">
    <source>
        <dbReference type="ARBA" id="ARBA00023027"/>
    </source>
</evidence>
<evidence type="ECO:0000256" key="9">
    <source>
        <dbReference type="ARBA" id="ARBA00022516"/>
    </source>
</evidence>
<keyword evidence="9" id="KW-0444">Lipid biosynthesis</keyword>
<dbReference type="GO" id="GO:0004512">
    <property type="term" value="F:inositol-3-phosphate synthase activity"/>
    <property type="evidence" value="ECO:0007669"/>
    <property type="project" value="UniProtKB-EC"/>
</dbReference>
<evidence type="ECO:0000256" key="3">
    <source>
        <dbReference type="ARBA" id="ARBA00004496"/>
    </source>
</evidence>
<feature type="domain" description="Myo-inositol-1-phosphate synthase GAPDH-like" evidence="19">
    <location>
        <begin position="331"/>
        <end position="444"/>
    </location>
</feature>
<dbReference type="UniPathway" id="UPA00823">
    <property type="reaction ID" value="UER00787"/>
</dbReference>
<comment type="subcellular location">
    <subcellularLocation>
        <location evidence="3">Cytoplasm</location>
    </subcellularLocation>
</comment>
<organism evidence="20 21">
    <name type="scientific">Erysiphe pulchra</name>
    <dbReference type="NCBI Taxonomy" id="225359"/>
    <lineage>
        <taxon>Eukaryota</taxon>
        <taxon>Fungi</taxon>
        <taxon>Dikarya</taxon>
        <taxon>Ascomycota</taxon>
        <taxon>Pezizomycotina</taxon>
        <taxon>Leotiomycetes</taxon>
        <taxon>Erysiphales</taxon>
        <taxon>Erysiphaceae</taxon>
        <taxon>Erysiphe</taxon>
    </lineage>
</organism>
<accession>A0A2S4PTL1</accession>
<dbReference type="GO" id="GO:0008654">
    <property type="term" value="P:phospholipid biosynthetic process"/>
    <property type="evidence" value="ECO:0007669"/>
    <property type="project" value="UniProtKB-KW"/>
</dbReference>
<keyword evidence="12" id="KW-0443">Lipid metabolism</keyword>
<keyword evidence="13" id="KW-0594">Phospholipid biosynthesis</keyword>
<keyword evidence="21" id="KW-1185">Reference proteome</keyword>
<dbReference type="Gene3D" id="3.40.50.720">
    <property type="entry name" value="NAD(P)-binding Rossmann-like Domain"/>
    <property type="match status" value="2"/>
</dbReference>
<dbReference type="FunFam" id="3.40.50.720:FF:000069">
    <property type="entry name" value="Inositol-3-phosphate synthase 1"/>
    <property type="match status" value="1"/>
</dbReference>
<evidence type="ECO:0000256" key="12">
    <source>
        <dbReference type="ARBA" id="ARBA00023098"/>
    </source>
</evidence>
<keyword evidence="11" id="KW-0520">NAD</keyword>
<proteinExistence type="inferred from homology"/>
<evidence type="ECO:0000256" key="8">
    <source>
        <dbReference type="ARBA" id="ARBA00022490"/>
    </source>
</evidence>
<keyword evidence="10" id="KW-0398">Inositol biosynthesis</keyword>
<dbReference type="InterPro" id="IPR012340">
    <property type="entry name" value="NA-bd_OB-fold"/>
</dbReference>
<evidence type="ECO:0000256" key="7">
    <source>
        <dbReference type="ARBA" id="ARBA00012125"/>
    </source>
</evidence>
<dbReference type="InterPro" id="IPR002587">
    <property type="entry name" value="Myo-inos-1-P_Synthase"/>
</dbReference>
<dbReference type="GO" id="GO:0005737">
    <property type="term" value="C:cytoplasm"/>
    <property type="evidence" value="ECO:0007669"/>
    <property type="project" value="UniProtKB-SubCell"/>
</dbReference>
<dbReference type="EC" id="5.5.1.4" evidence="7"/>
<evidence type="ECO:0000313" key="21">
    <source>
        <dbReference type="Proteomes" id="UP000237438"/>
    </source>
</evidence>
<comment type="caution">
    <text evidence="20">The sequence shown here is derived from an EMBL/GenBank/DDBJ whole genome shotgun (WGS) entry which is preliminary data.</text>
</comment>
<evidence type="ECO:0000256" key="15">
    <source>
        <dbReference type="ARBA" id="ARBA00023264"/>
    </source>
</evidence>
<keyword evidence="14" id="KW-0413">Isomerase</keyword>
<dbReference type="Pfam" id="PF01658">
    <property type="entry name" value="Inos-1-P_synth"/>
    <property type="match status" value="1"/>
</dbReference>
<dbReference type="STRING" id="225359.A0A2S4PTL1"/>
<keyword evidence="15" id="KW-1208">Phospholipid metabolism</keyword>
<feature type="compositionally biased region" description="Basic and acidic residues" evidence="18">
    <location>
        <begin position="1"/>
        <end position="17"/>
    </location>
</feature>
<evidence type="ECO:0000256" key="13">
    <source>
        <dbReference type="ARBA" id="ARBA00023209"/>
    </source>
</evidence>
<dbReference type="SUPFAM" id="SSF50249">
    <property type="entry name" value="Nucleic acid-binding proteins"/>
    <property type="match status" value="1"/>
</dbReference>
<gene>
    <name evidence="20" type="ORF">EPUL_001552</name>
</gene>
<comment type="pathway">
    <text evidence="4">Polyol metabolism; myo-inositol biosynthesis; myo-inositol from D-glucose 6-phosphate: step 1/2.</text>
</comment>
<dbReference type="InterPro" id="IPR036291">
    <property type="entry name" value="NAD(P)-bd_dom_sf"/>
</dbReference>
<comment type="similarity">
    <text evidence="5">Belongs to the myo-inositol 1-phosphate synthase family.</text>
</comment>
<evidence type="ECO:0000256" key="17">
    <source>
        <dbReference type="ARBA" id="ARBA00070063"/>
    </source>
</evidence>
<comment type="subunit">
    <text evidence="6">Homotetramer.</text>
</comment>